<feature type="transmembrane region" description="Helical" evidence="1">
    <location>
        <begin position="21"/>
        <end position="40"/>
    </location>
</feature>
<protein>
    <submittedName>
        <fullName evidence="2">Uncharacterized protein</fullName>
    </submittedName>
</protein>
<keyword evidence="1" id="KW-0812">Transmembrane</keyword>
<keyword evidence="1" id="KW-1133">Transmembrane helix</keyword>
<sequence length="72" mass="8364">MREIDLTEIPISRDMICCFQMGFLLIRAATALTAFAILTVRGWPDRVLIIYIYRAIHEHTADTRRLQSVENL</sequence>
<evidence type="ECO:0000313" key="3">
    <source>
        <dbReference type="Proteomes" id="UP001152798"/>
    </source>
</evidence>
<organism evidence="2 3">
    <name type="scientific">Nezara viridula</name>
    <name type="common">Southern green stink bug</name>
    <name type="synonym">Cimex viridulus</name>
    <dbReference type="NCBI Taxonomy" id="85310"/>
    <lineage>
        <taxon>Eukaryota</taxon>
        <taxon>Metazoa</taxon>
        <taxon>Ecdysozoa</taxon>
        <taxon>Arthropoda</taxon>
        <taxon>Hexapoda</taxon>
        <taxon>Insecta</taxon>
        <taxon>Pterygota</taxon>
        <taxon>Neoptera</taxon>
        <taxon>Paraneoptera</taxon>
        <taxon>Hemiptera</taxon>
        <taxon>Heteroptera</taxon>
        <taxon>Panheteroptera</taxon>
        <taxon>Pentatomomorpha</taxon>
        <taxon>Pentatomoidea</taxon>
        <taxon>Pentatomidae</taxon>
        <taxon>Pentatominae</taxon>
        <taxon>Nezara</taxon>
    </lineage>
</organism>
<reference evidence="2" key="1">
    <citation type="submission" date="2022-01" db="EMBL/GenBank/DDBJ databases">
        <authorList>
            <person name="King R."/>
        </authorList>
    </citation>
    <scope>NUCLEOTIDE SEQUENCE</scope>
</reference>
<keyword evidence="3" id="KW-1185">Reference proteome</keyword>
<accession>A0A9P0H4V0</accession>
<name>A0A9P0H4V0_NEZVI</name>
<proteinExistence type="predicted"/>
<evidence type="ECO:0000313" key="2">
    <source>
        <dbReference type="EMBL" id="CAH1394742.1"/>
    </source>
</evidence>
<dbReference type="Proteomes" id="UP001152798">
    <property type="component" value="Chromosome 3"/>
</dbReference>
<gene>
    <name evidence="2" type="ORF">NEZAVI_LOCUS5176</name>
</gene>
<evidence type="ECO:0000256" key="1">
    <source>
        <dbReference type="SAM" id="Phobius"/>
    </source>
</evidence>
<dbReference type="EMBL" id="OV725079">
    <property type="protein sequence ID" value="CAH1394742.1"/>
    <property type="molecule type" value="Genomic_DNA"/>
</dbReference>
<dbReference type="AlphaFoldDB" id="A0A9P0H4V0"/>
<keyword evidence="1" id="KW-0472">Membrane</keyword>